<feature type="region of interest" description="Disordered" evidence="11">
    <location>
        <begin position="1373"/>
        <end position="1403"/>
    </location>
</feature>
<dbReference type="InterPro" id="IPR001356">
    <property type="entry name" value="HD"/>
</dbReference>
<dbReference type="Proteomes" id="UP000583929">
    <property type="component" value="Unassembled WGS sequence"/>
</dbReference>
<evidence type="ECO:0000256" key="7">
    <source>
        <dbReference type="ARBA" id="ARBA00023163"/>
    </source>
</evidence>
<dbReference type="Gene3D" id="1.10.10.60">
    <property type="entry name" value="Homeodomain-like"/>
    <property type="match status" value="1"/>
</dbReference>
<feature type="compositionally biased region" description="Basic residues" evidence="11">
    <location>
        <begin position="1379"/>
        <end position="1389"/>
    </location>
</feature>
<evidence type="ECO:0000256" key="6">
    <source>
        <dbReference type="ARBA" id="ARBA00022839"/>
    </source>
</evidence>
<comment type="caution">
    <text evidence="14">The sequence shown here is derived from an EMBL/GenBank/DDBJ whole genome shotgun (WGS) entry which is preliminary data.</text>
</comment>
<evidence type="ECO:0000313" key="15">
    <source>
        <dbReference type="Proteomes" id="UP000583929"/>
    </source>
</evidence>
<dbReference type="FunFam" id="3.30.420.10:FF:000007">
    <property type="entry name" value="Interferon-stimulated exonuclease gene 20"/>
    <property type="match status" value="1"/>
</dbReference>
<dbReference type="SUPFAM" id="SSF53098">
    <property type="entry name" value="Ribonuclease H-like"/>
    <property type="match status" value="1"/>
</dbReference>
<evidence type="ECO:0000256" key="10">
    <source>
        <dbReference type="RuleBase" id="RU000682"/>
    </source>
</evidence>
<dbReference type="PROSITE" id="PS50827">
    <property type="entry name" value="DDT"/>
    <property type="match status" value="1"/>
</dbReference>
<dbReference type="PANTHER" id="PTHR36968">
    <property type="entry name" value="HOMEOBOX-DDT DOMAIN PROTEIN RLT2"/>
    <property type="match status" value="1"/>
</dbReference>
<dbReference type="Pfam" id="PF00046">
    <property type="entry name" value="Homeodomain"/>
    <property type="match status" value="1"/>
</dbReference>
<dbReference type="CDD" id="cd06144">
    <property type="entry name" value="REX4_like"/>
    <property type="match status" value="1"/>
</dbReference>
<dbReference type="InterPro" id="IPR036397">
    <property type="entry name" value="RNaseH_sf"/>
</dbReference>
<dbReference type="InterPro" id="IPR018501">
    <property type="entry name" value="DDT_dom"/>
</dbReference>
<evidence type="ECO:0000256" key="3">
    <source>
        <dbReference type="ARBA" id="ARBA00016937"/>
    </source>
</evidence>
<reference evidence="14 15" key="1">
    <citation type="journal article" date="2020" name="bioRxiv">
        <title>Sequence and annotation of 42 cannabis genomes reveals extensive copy number variation in cannabinoid synthesis and pathogen resistance genes.</title>
        <authorList>
            <person name="Mckernan K.J."/>
            <person name="Helbert Y."/>
            <person name="Kane L.T."/>
            <person name="Ebling H."/>
            <person name="Zhang L."/>
            <person name="Liu B."/>
            <person name="Eaton Z."/>
            <person name="Mclaughlin S."/>
            <person name="Kingan S."/>
            <person name="Baybayan P."/>
            <person name="Concepcion G."/>
            <person name="Jordan M."/>
            <person name="Riva A."/>
            <person name="Barbazuk W."/>
            <person name="Harkins T."/>
        </authorList>
    </citation>
    <scope>NUCLEOTIDE SEQUENCE [LARGE SCALE GENOMIC DNA]</scope>
    <source>
        <strain evidence="15">cv. Jamaican Lion 4</strain>
        <tissue evidence="14">Leaf</tissue>
    </source>
</reference>
<dbReference type="Gene3D" id="3.30.420.10">
    <property type="entry name" value="Ribonuclease H-like superfamily/Ribonuclease H"/>
    <property type="match status" value="1"/>
</dbReference>
<evidence type="ECO:0000256" key="1">
    <source>
        <dbReference type="ARBA" id="ARBA00004123"/>
    </source>
</evidence>
<evidence type="ECO:0000313" key="14">
    <source>
        <dbReference type="EMBL" id="KAF4401058.1"/>
    </source>
</evidence>
<dbReference type="SMART" id="SM00479">
    <property type="entry name" value="EXOIII"/>
    <property type="match status" value="1"/>
</dbReference>
<feature type="region of interest" description="Disordered" evidence="11">
    <location>
        <begin position="234"/>
        <end position="265"/>
    </location>
</feature>
<feature type="domain" description="Homeobox" evidence="12">
    <location>
        <begin position="7"/>
        <end position="57"/>
    </location>
</feature>
<dbReference type="InterPro" id="IPR044977">
    <property type="entry name" value="RLT1-3"/>
</dbReference>
<feature type="compositionally biased region" description="Basic residues" evidence="11">
    <location>
        <begin position="1132"/>
        <end position="1145"/>
    </location>
</feature>
<gene>
    <name evidence="14" type="ORF">G4B88_013899</name>
</gene>
<sequence length="1403" mass="159041">MEIKRKTPVQLEGLDTMYLENKYPTQMDIENYAATAGLTSKQIQCWFVEKRRKEKRENVITISSNSTSKEKHAARKVVARSLSSKRQKASTTKNIISQDLFTPDYILRRVFRKDGPPLGVEFDSPSSGDLLYCKDSEICYSSCKESQRAAKRTKVSKHAFINTICSGKNAPSKKHGMGKGLMTAWRVINPHAGDYPTSIDFTNEETGPSISKSVARNPHIQARKPKNQKILTGRLRDKLLEKKKKKHFVKRREVKSYKDANQKPTGKTKCELALEGGHSQESLNQISMLVDDEELESRELQAVSNRPRCSGHSTTGHQDLLANFPRNSVKMKHPFSMQPWDSSPEIVKKFFKVFHFLYTYSLVVDVCPFTLDEFAQAFHDKDSLLLGKIHMALLKHLLSDIELELNNESLRHQSKSCNYLALLHMVENQDFSLEFWGRSLNPLTWTEILRQILVASGFGAKQSSIRRETFDKEVHLMVKSGLHPGTLKGVLFQILLEQGNSGLKVSDMAKSFRIVDLKLATTTEELECLICSMLSSDITLFEKISPSTYRLRINSILKKVEELQSDTEDSGAVDDGSSESDAYSSDEDSRCDAEDSTLIEVMKLNKPKNQNGLSNNYTEIDESHPGESWLLGLMESEYSDLSIEEKLNVMVALIDLLRAGFSIRMEEPPETIAECVPSTYHSTSGAKIKRSSAKHQNLLGSSWGHLGQLQGIKEAYAYWNCHAIDSFSSISKLCERPSYKENVAKHTEVWVGLHPMQSVFLGSDRRYNRYWLFLGPCNANDPGHRRIYFESFKDGHWEVIDTKEALCALLEVLDDRGKREALLIESLEKRQACLCETMSSRMVNSNGSGHLTHFDQSDLTIIREDSYSPLSDVDNNLTLTDVMCDSLPSSGAIVIEVGNKGEEQKQKWIRLQAFDSWTWSEFYLCLNAVKHGKRSYFDSLTRCECCHDLFWRDEKHCRVCHTTFEVDFDQEERYAIHLATCRDDEVTDVFPKVLSSQLQSLKAAIYAIESVMSEDALIGAWTKSAHKLWVKRLRRTSSLQELMQVLTDFIGAINESWLSQCNVLPGSYDGEELIACFTTLPQTTSAVALWLSKLDALVSPYEALNPQSAVEDRSLLYFVLGKHLGSRYGTWNRKKMGTQPRRKSNKPPLNPNWANLLKTLPSHGSKPSKQSDDTEESETRILGKRKERSDSQISVNPLTPVNDDFSVTDAIAMDCEMVGVGQGNKSALGRATLVNQWGNVIYDEFVRPIERVVDFRTQISGIRPQDLRKAKDFRTVQNKVAELTKGRILVGHALRNDLKALLLSHPKKDVRDTSEYPPFLREGSSRALRHLAAEFLNVEIQNGEHCPIQDARAAMVLYQNNKKIWEKLAKDQIRLKEKQNKRRPKKKRKLGDDLNAGPAPTSL</sequence>
<feature type="DNA-binding region" description="Homeobox" evidence="9">
    <location>
        <begin position="9"/>
        <end position="58"/>
    </location>
</feature>
<dbReference type="Pfam" id="PF02791">
    <property type="entry name" value="DDT"/>
    <property type="match status" value="1"/>
</dbReference>
<keyword evidence="5" id="KW-0378">Hydrolase</keyword>
<feature type="compositionally biased region" description="Basic residues" evidence="11">
    <location>
        <begin position="241"/>
        <end position="253"/>
    </location>
</feature>
<dbReference type="InterPro" id="IPR028941">
    <property type="entry name" value="WHIM2_dom"/>
</dbReference>
<dbReference type="GO" id="GO:0005634">
    <property type="term" value="C:nucleus"/>
    <property type="evidence" value="ECO:0007669"/>
    <property type="project" value="UniProtKB-SubCell"/>
</dbReference>
<keyword evidence="9 10" id="KW-0371">Homeobox</keyword>
<feature type="region of interest" description="Disordered" evidence="11">
    <location>
        <begin position="564"/>
        <end position="591"/>
    </location>
</feature>
<evidence type="ECO:0000256" key="11">
    <source>
        <dbReference type="SAM" id="MobiDB-lite"/>
    </source>
</evidence>
<dbReference type="SMART" id="SM00571">
    <property type="entry name" value="DDT"/>
    <property type="match status" value="1"/>
</dbReference>
<dbReference type="Pfam" id="PF15613">
    <property type="entry name" value="WSD"/>
    <property type="match status" value="1"/>
</dbReference>
<dbReference type="GO" id="GO:0008408">
    <property type="term" value="F:3'-5' exonuclease activity"/>
    <property type="evidence" value="ECO:0007669"/>
    <property type="project" value="InterPro"/>
</dbReference>
<evidence type="ECO:0000256" key="4">
    <source>
        <dbReference type="ARBA" id="ARBA00022722"/>
    </source>
</evidence>
<dbReference type="SUPFAM" id="SSF46689">
    <property type="entry name" value="Homeodomain-like"/>
    <property type="match status" value="1"/>
</dbReference>
<dbReference type="Pfam" id="PF15612">
    <property type="entry name" value="WHIM1"/>
    <property type="match status" value="1"/>
</dbReference>
<feature type="domain" description="DDT" evidence="13">
    <location>
        <begin position="344"/>
        <end position="403"/>
    </location>
</feature>
<organism evidence="14 15">
    <name type="scientific">Cannabis sativa</name>
    <name type="common">Hemp</name>
    <name type="synonym">Marijuana</name>
    <dbReference type="NCBI Taxonomy" id="3483"/>
    <lineage>
        <taxon>Eukaryota</taxon>
        <taxon>Viridiplantae</taxon>
        <taxon>Streptophyta</taxon>
        <taxon>Embryophyta</taxon>
        <taxon>Tracheophyta</taxon>
        <taxon>Spermatophyta</taxon>
        <taxon>Magnoliopsida</taxon>
        <taxon>eudicotyledons</taxon>
        <taxon>Gunneridae</taxon>
        <taxon>Pentapetalae</taxon>
        <taxon>rosids</taxon>
        <taxon>fabids</taxon>
        <taxon>Rosales</taxon>
        <taxon>Cannabaceae</taxon>
        <taxon>Cannabis</taxon>
    </lineage>
</organism>
<keyword evidence="6" id="KW-0269">Exonuclease</keyword>
<dbReference type="GO" id="GO:0003677">
    <property type="term" value="F:DNA binding"/>
    <property type="evidence" value="ECO:0007669"/>
    <property type="project" value="UniProtKB-UniRule"/>
</dbReference>
<protein>
    <recommendedName>
        <fullName evidence="3">RNA exonuclease 4</fullName>
    </recommendedName>
</protein>
<evidence type="ECO:0000256" key="2">
    <source>
        <dbReference type="ARBA" id="ARBA00010489"/>
    </source>
</evidence>
<proteinExistence type="inferred from homology"/>
<evidence type="ECO:0000259" key="13">
    <source>
        <dbReference type="PROSITE" id="PS50827"/>
    </source>
</evidence>
<comment type="similarity">
    <text evidence="2">Belongs to the REXO4 family.</text>
</comment>
<evidence type="ECO:0000256" key="8">
    <source>
        <dbReference type="ARBA" id="ARBA00023242"/>
    </source>
</evidence>
<dbReference type="Pfam" id="PF05066">
    <property type="entry name" value="HARE-HTH"/>
    <property type="match status" value="1"/>
</dbReference>
<dbReference type="GO" id="GO:0006357">
    <property type="term" value="P:regulation of transcription by RNA polymerase II"/>
    <property type="evidence" value="ECO:0007669"/>
    <property type="project" value="InterPro"/>
</dbReference>
<dbReference type="InterPro" id="IPR009057">
    <property type="entry name" value="Homeodomain-like_sf"/>
</dbReference>
<name>A0A7J6I270_CANSA</name>
<dbReference type="Pfam" id="PF00929">
    <property type="entry name" value="RNase_T"/>
    <property type="match status" value="1"/>
</dbReference>
<dbReference type="InterPro" id="IPR012337">
    <property type="entry name" value="RNaseH-like_sf"/>
</dbReference>
<dbReference type="GO" id="GO:0006364">
    <property type="term" value="P:rRNA processing"/>
    <property type="evidence" value="ECO:0007669"/>
    <property type="project" value="InterPro"/>
</dbReference>
<keyword evidence="9 10" id="KW-0238">DNA-binding</keyword>
<evidence type="ECO:0000256" key="9">
    <source>
        <dbReference type="PROSITE-ProRule" id="PRU00108"/>
    </source>
</evidence>
<dbReference type="InterPro" id="IPR013520">
    <property type="entry name" value="Ribonucl_H"/>
</dbReference>
<keyword evidence="4" id="KW-0540">Nuclease</keyword>
<keyword evidence="7" id="KW-0804">Transcription</keyword>
<dbReference type="InterPro" id="IPR028942">
    <property type="entry name" value="WHIM1_dom"/>
</dbReference>
<dbReference type="InterPro" id="IPR007759">
    <property type="entry name" value="Asxl_HARE-HTH"/>
</dbReference>
<evidence type="ECO:0000256" key="5">
    <source>
        <dbReference type="ARBA" id="ARBA00022801"/>
    </source>
</evidence>
<dbReference type="EMBL" id="JAATIQ010000013">
    <property type="protein sequence ID" value="KAF4401058.1"/>
    <property type="molecule type" value="Genomic_DNA"/>
</dbReference>
<evidence type="ECO:0000259" key="12">
    <source>
        <dbReference type="PROSITE" id="PS50071"/>
    </source>
</evidence>
<dbReference type="InterPro" id="IPR037431">
    <property type="entry name" value="REX4_DEDDh_dom"/>
</dbReference>
<accession>A0A7J6I270</accession>
<keyword evidence="15" id="KW-1185">Reference proteome</keyword>
<dbReference type="PANTHER" id="PTHR36968:SF8">
    <property type="entry name" value="HOMEOBOX-DDT DOMAIN PROTEIN RLT3 ISOFORM X1"/>
    <property type="match status" value="1"/>
</dbReference>
<dbReference type="PROSITE" id="PS50071">
    <property type="entry name" value="HOMEOBOX_2"/>
    <property type="match status" value="1"/>
</dbReference>
<dbReference type="CDD" id="cd00086">
    <property type="entry name" value="homeodomain"/>
    <property type="match status" value="1"/>
</dbReference>
<comment type="subcellular location">
    <subcellularLocation>
        <location evidence="1 9 10">Nucleus</location>
    </subcellularLocation>
</comment>
<keyword evidence="8 9" id="KW-0539">Nucleus</keyword>
<dbReference type="SMART" id="SM00389">
    <property type="entry name" value="HOX"/>
    <property type="match status" value="1"/>
</dbReference>
<feature type="region of interest" description="Disordered" evidence="11">
    <location>
        <begin position="1131"/>
        <end position="1199"/>
    </location>
</feature>
<feature type="compositionally biased region" description="Basic and acidic residues" evidence="11">
    <location>
        <begin position="1169"/>
        <end position="1181"/>
    </location>
</feature>
<feature type="compositionally biased region" description="Acidic residues" evidence="11">
    <location>
        <begin position="564"/>
        <end position="578"/>
    </location>
</feature>